<name>A0A9W6GU97_9HYPH</name>
<protein>
    <recommendedName>
        <fullName evidence="4">Transmembrane protein</fullName>
    </recommendedName>
</protein>
<keyword evidence="1" id="KW-0732">Signal</keyword>
<comment type="caution">
    <text evidence="2">The sequence shown here is derived from an EMBL/GenBank/DDBJ whole genome shotgun (WGS) entry which is preliminary data.</text>
</comment>
<sequence>MRLSFRNTIALALLTSVFGLGLVPAKAADWNDDGDKQGHHRDWDQGRWRGGDWNRRGWDDDGAAVGAAAGGFALGAAVGAVARPRAYDGCYIVDQPIRDGWGNVVDYRSVEVCD</sequence>
<proteinExistence type="predicted"/>
<feature type="chain" id="PRO_5040900482" description="Transmembrane protein" evidence="1">
    <location>
        <begin position="28"/>
        <end position="114"/>
    </location>
</feature>
<dbReference type="Proteomes" id="UP001144323">
    <property type="component" value="Unassembled WGS sequence"/>
</dbReference>
<dbReference type="RefSeq" id="WP_281802815.1">
    <property type="nucleotide sequence ID" value="NZ_BSEC01000001.1"/>
</dbReference>
<accession>A0A9W6GU97</accession>
<evidence type="ECO:0000313" key="2">
    <source>
        <dbReference type="EMBL" id="GLI93161.1"/>
    </source>
</evidence>
<feature type="signal peptide" evidence="1">
    <location>
        <begin position="1"/>
        <end position="27"/>
    </location>
</feature>
<evidence type="ECO:0000256" key="1">
    <source>
        <dbReference type="SAM" id="SignalP"/>
    </source>
</evidence>
<organism evidence="2 3">
    <name type="scientific">Methylocystis echinoides</name>
    <dbReference type="NCBI Taxonomy" id="29468"/>
    <lineage>
        <taxon>Bacteria</taxon>
        <taxon>Pseudomonadati</taxon>
        <taxon>Pseudomonadota</taxon>
        <taxon>Alphaproteobacteria</taxon>
        <taxon>Hyphomicrobiales</taxon>
        <taxon>Methylocystaceae</taxon>
        <taxon>Methylocystis</taxon>
    </lineage>
</organism>
<gene>
    <name evidence="2" type="ORF">LMG27198_21530</name>
</gene>
<keyword evidence="3" id="KW-1185">Reference proteome</keyword>
<evidence type="ECO:0000313" key="3">
    <source>
        <dbReference type="Proteomes" id="UP001144323"/>
    </source>
</evidence>
<evidence type="ECO:0008006" key="4">
    <source>
        <dbReference type="Google" id="ProtNLM"/>
    </source>
</evidence>
<dbReference type="AlphaFoldDB" id="A0A9W6GU97"/>
<dbReference type="EMBL" id="BSEC01000001">
    <property type="protein sequence ID" value="GLI93161.1"/>
    <property type="molecule type" value="Genomic_DNA"/>
</dbReference>
<reference evidence="2" key="1">
    <citation type="journal article" date="2023" name="Int. J. Syst. Evol. Microbiol.">
        <title>Methylocystis iwaonis sp. nov., a type II methane-oxidizing bacterium from surface soil of a rice paddy field in Japan, and emended description of the genus Methylocystis (ex Whittenbury et al. 1970) Bowman et al. 1993.</title>
        <authorList>
            <person name="Kaise H."/>
            <person name="Sawadogo J.B."/>
            <person name="Alam M.S."/>
            <person name="Ueno C."/>
            <person name="Dianou D."/>
            <person name="Shinjo R."/>
            <person name="Asakawa S."/>
        </authorList>
    </citation>
    <scope>NUCLEOTIDE SEQUENCE</scope>
    <source>
        <strain evidence="2">LMG27198</strain>
    </source>
</reference>